<keyword evidence="12" id="KW-1185">Reference proteome</keyword>
<evidence type="ECO:0000256" key="3">
    <source>
        <dbReference type="ARBA" id="ARBA00022989"/>
    </source>
</evidence>
<feature type="transmembrane region" description="Helical" evidence="9">
    <location>
        <begin position="400"/>
        <end position="420"/>
    </location>
</feature>
<evidence type="ECO:0000313" key="12">
    <source>
        <dbReference type="Proteomes" id="UP001519460"/>
    </source>
</evidence>
<dbReference type="EMBL" id="JACVVK020000245">
    <property type="protein sequence ID" value="KAK7482435.1"/>
    <property type="molecule type" value="Genomic_DNA"/>
</dbReference>
<name>A0ABD0K4U9_9CAEN</name>
<keyword evidence="6" id="KW-0675">Receptor</keyword>
<dbReference type="CDD" id="cd00637">
    <property type="entry name" value="7tm_classA_rhodopsin-like"/>
    <property type="match status" value="1"/>
</dbReference>
<evidence type="ECO:0000256" key="8">
    <source>
        <dbReference type="SAM" id="MobiDB-lite"/>
    </source>
</evidence>
<dbReference type="GO" id="GO:0016020">
    <property type="term" value="C:membrane"/>
    <property type="evidence" value="ECO:0007669"/>
    <property type="project" value="UniProtKB-SubCell"/>
</dbReference>
<evidence type="ECO:0000256" key="9">
    <source>
        <dbReference type="SAM" id="Phobius"/>
    </source>
</evidence>
<feature type="region of interest" description="Disordered" evidence="8">
    <location>
        <begin position="170"/>
        <end position="212"/>
    </location>
</feature>
<dbReference type="PANTHER" id="PTHR45695">
    <property type="entry name" value="LEUCOKININ RECEPTOR-RELATED"/>
    <property type="match status" value="1"/>
</dbReference>
<dbReference type="SUPFAM" id="SSF81321">
    <property type="entry name" value="Family A G protein-coupled receptor-like"/>
    <property type="match status" value="1"/>
</dbReference>
<dbReference type="PANTHER" id="PTHR45695:SF9">
    <property type="entry name" value="LEUCOKININ RECEPTOR"/>
    <property type="match status" value="1"/>
</dbReference>
<gene>
    <name evidence="11" type="ORF">BaRGS_00026357</name>
</gene>
<dbReference type="Proteomes" id="UP001519460">
    <property type="component" value="Unassembled WGS sequence"/>
</dbReference>
<evidence type="ECO:0000256" key="6">
    <source>
        <dbReference type="ARBA" id="ARBA00023170"/>
    </source>
</evidence>
<reference evidence="11 12" key="1">
    <citation type="journal article" date="2023" name="Sci. Data">
        <title>Genome assembly of the Korean intertidal mud-creeper Batillaria attramentaria.</title>
        <authorList>
            <person name="Patra A.K."/>
            <person name="Ho P.T."/>
            <person name="Jun S."/>
            <person name="Lee S.J."/>
            <person name="Kim Y."/>
            <person name="Won Y.J."/>
        </authorList>
    </citation>
    <scope>NUCLEOTIDE SEQUENCE [LARGE SCALE GENOMIC DNA]</scope>
    <source>
        <strain evidence="11">Wonlab-2016</strain>
    </source>
</reference>
<keyword evidence="2 9" id="KW-0812">Transmembrane</keyword>
<comment type="subcellular location">
    <subcellularLocation>
        <location evidence="1">Membrane</location>
        <topology evidence="1">Multi-pass membrane protein</topology>
    </subcellularLocation>
</comment>
<dbReference type="AlphaFoldDB" id="A0ABD0K4U9"/>
<keyword evidence="7" id="KW-0807">Transducer</keyword>
<feature type="transmembrane region" description="Helical" evidence="9">
    <location>
        <begin position="353"/>
        <end position="380"/>
    </location>
</feature>
<keyword evidence="5 9" id="KW-0472">Membrane</keyword>
<evidence type="ECO:0000256" key="2">
    <source>
        <dbReference type="ARBA" id="ARBA00022692"/>
    </source>
</evidence>
<evidence type="ECO:0000313" key="11">
    <source>
        <dbReference type="EMBL" id="KAK7482435.1"/>
    </source>
</evidence>
<evidence type="ECO:0000256" key="7">
    <source>
        <dbReference type="ARBA" id="ARBA00023224"/>
    </source>
</evidence>
<evidence type="ECO:0000256" key="5">
    <source>
        <dbReference type="ARBA" id="ARBA00023136"/>
    </source>
</evidence>
<keyword evidence="4" id="KW-0297">G-protein coupled receptor</keyword>
<proteinExistence type="predicted"/>
<protein>
    <recommendedName>
        <fullName evidence="10">G-protein coupled receptors family 1 profile domain-containing protein</fullName>
    </recommendedName>
</protein>
<organism evidence="11 12">
    <name type="scientific">Batillaria attramentaria</name>
    <dbReference type="NCBI Taxonomy" id="370345"/>
    <lineage>
        <taxon>Eukaryota</taxon>
        <taxon>Metazoa</taxon>
        <taxon>Spiralia</taxon>
        <taxon>Lophotrochozoa</taxon>
        <taxon>Mollusca</taxon>
        <taxon>Gastropoda</taxon>
        <taxon>Caenogastropoda</taxon>
        <taxon>Sorbeoconcha</taxon>
        <taxon>Cerithioidea</taxon>
        <taxon>Batillariidae</taxon>
        <taxon>Batillaria</taxon>
    </lineage>
</organism>
<feature type="domain" description="G-protein coupled receptors family 1 profile" evidence="10">
    <location>
        <begin position="300"/>
        <end position="413"/>
    </location>
</feature>
<dbReference type="InterPro" id="IPR017452">
    <property type="entry name" value="GPCR_Rhodpsn_7TM"/>
</dbReference>
<dbReference type="GO" id="GO:0004930">
    <property type="term" value="F:G protein-coupled receptor activity"/>
    <property type="evidence" value="ECO:0007669"/>
    <property type="project" value="UniProtKB-KW"/>
</dbReference>
<evidence type="ECO:0000256" key="1">
    <source>
        <dbReference type="ARBA" id="ARBA00004141"/>
    </source>
</evidence>
<sequence>MLKKHRSLENTDCSDEKSTAISSWWWSRRSRSNQVGPVTMSPAVSFTSTSARLDSRSLKGLGAKPVKAARGKGSSTLQVPNQIRGIDLDKTVRLISVRPLQTPKQINLLPRSPTIGAEKNYDSESAKGKVISRSIQRTNLTISTLARNAFADSSYVTTPTTMTSFIDTFDNGKTGESEPSNHFTEEKHSNRHKGKQAVGPNSYLDEKPSNTPSKICLEEESSNLIQYIEEKAVPSKDCLFGEPAAPNHCSKTAGTSQAVLSLDDVTDVETAENGRAEKDQEDDFAVTARTDADPSSQEKVMEEIRTARNGNRVHWERESTRSSEKYNDIETPGIAVTQSFKAAAKRDTRSFRLALLLLLVTAIFVISWIPPYVAMVWYFYVGYTPPLSATDIAVQTYAPTGYILNSFVNPFLYVALSPAFRNTVISLWRKFSRCGRGQG</sequence>
<comment type="caution">
    <text evidence="11">The sequence shown here is derived from an EMBL/GenBank/DDBJ whole genome shotgun (WGS) entry which is preliminary data.</text>
</comment>
<keyword evidence="3 9" id="KW-1133">Transmembrane helix</keyword>
<dbReference type="PROSITE" id="PS50262">
    <property type="entry name" value="G_PROTEIN_RECEP_F1_2"/>
    <property type="match status" value="1"/>
</dbReference>
<evidence type="ECO:0000259" key="10">
    <source>
        <dbReference type="PROSITE" id="PS50262"/>
    </source>
</evidence>
<dbReference type="Gene3D" id="1.20.1070.10">
    <property type="entry name" value="Rhodopsin 7-helix transmembrane proteins"/>
    <property type="match status" value="1"/>
</dbReference>
<accession>A0ABD0K4U9</accession>
<evidence type="ECO:0000256" key="4">
    <source>
        <dbReference type="ARBA" id="ARBA00023040"/>
    </source>
</evidence>